<evidence type="ECO:0000313" key="2">
    <source>
        <dbReference type="Proteomes" id="UP000602510"/>
    </source>
</evidence>
<comment type="caution">
    <text evidence="1">The sequence shown here is derived from an EMBL/GenBank/DDBJ whole genome shotgun (WGS) entry which is preliminary data.</text>
</comment>
<dbReference type="AlphaFoldDB" id="A0A833S9E2"/>
<dbReference type="EMBL" id="WSZM01000604">
    <property type="protein sequence ID" value="KAF4031007.1"/>
    <property type="molecule type" value="Genomic_DNA"/>
</dbReference>
<proteinExistence type="predicted"/>
<gene>
    <name evidence="1" type="ORF">GN244_ATG17099</name>
</gene>
<protein>
    <submittedName>
        <fullName evidence="1">Uncharacterized protein</fullName>
    </submittedName>
</protein>
<sequence length="175" mass="20164">MLRKAAMDPDKTFLQDLDAFLENSPINVVYDESEQRWSELDTAPGFVDSLTESGDSQSSSCFSDRDCLSRSARRAKESKRRQVYRQRLTEERNSLPQEVRKLSMELEQLRERINTTAGPNPTTAQIWRNVAIAELEGRQRAEDEFQRLVCDVSTHTQLIGDLGRLMRLRIERVGT</sequence>
<organism evidence="1 2">
    <name type="scientific">Phytophthora infestans</name>
    <name type="common">Potato late blight agent</name>
    <name type="synonym">Botrytis infestans</name>
    <dbReference type="NCBI Taxonomy" id="4787"/>
    <lineage>
        <taxon>Eukaryota</taxon>
        <taxon>Sar</taxon>
        <taxon>Stramenopiles</taxon>
        <taxon>Oomycota</taxon>
        <taxon>Peronosporomycetes</taxon>
        <taxon>Peronosporales</taxon>
        <taxon>Peronosporaceae</taxon>
        <taxon>Phytophthora</taxon>
    </lineage>
</organism>
<reference evidence="1" key="1">
    <citation type="submission" date="2020-04" db="EMBL/GenBank/DDBJ databases">
        <title>Hybrid Assembly of Korean Phytophthora infestans isolates.</title>
        <authorList>
            <person name="Prokchorchik M."/>
            <person name="Lee Y."/>
            <person name="Seo J."/>
            <person name="Cho J.-H."/>
            <person name="Park Y.-E."/>
            <person name="Jang D.-C."/>
            <person name="Im J.-S."/>
            <person name="Choi J.-G."/>
            <person name="Park H.-J."/>
            <person name="Lee G.-B."/>
            <person name="Lee Y.-G."/>
            <person name="Hong S.-Y."/>
            <person name="Cho K."/>
            <person name="Sohn K.H."/>
        </authorList>
    </citation>
    <scope>NUCLEOTIDE SEQUENCE</scope>
    <source>
        <strain evidence="1">KR_1_A1</strain>
    </source>
</reference>
<keyword evidence="2" id="KW-1185">Reference proteome</keyword>
<evidence type="ECO:0000313" key="1">
    <source>
        <dbReference type="EMBL" id="KAF4031007.1"/>
    </source>
</evidence>
<accession>A0A833S9E2</accession>
<name>A0A833S9E2_PHYIN</name>
<dbReference type="Proteomes" id="UP000602510">
    <property type="component" value="Unassembled WGS sequence"/>
</dbReference>